<sequence length="101" mass="11446">MAGVAGLMRERLRRLHADGREHTWRAEIRYVSGRREVRVRAWGAGKNGQALQVDVHPATPADEWMYPEPANVRTLIRTALARGWHPETRGGTFTLPPHTLT</sequence>
<proteinExistence type="predicted"/>
<organism evidence="1 2">
    <name type="scientific">Actinophytocola glycyrrhizae</name>
    <dbReference type="NCBI Taxonomy" id="2044873"/>
    <lineage>
        <taxon>Bacteria</taxon>
        <taxon>Bacillati</taxon>
        <taxon>Actinomycetota</taxon>
        <taxon>Actinomycetes</taxon>
        <taxon>Pseudonocardiales</taxon>
        <taxon>Pseudonocardiaceae</taxon>
    </lineage>
</organism>
<gene>
    <name evidence="1" type="ORF">ACFPCV_12095</name>
</gene>
<dbReference type="EMBL" id="JBHSIS010000006">
    <property type="protein sequence ID" value="MFC4854245.1"/>
    <property type="molecule type" value="Genomic_DNA"/>
</dbReference>
<name>A0ABV9S127_9PSEU</name>
<dbReference type="RefSeq" id="WP_378056193.1">
    <property type="nucleotide sequence ID" value="NZ_JBHSIS010000006.1"/>
</dbReference>
<reference evidence="2" key="1">
    <citation type="journal article" date="2019" name="Int. J. Syst. Evol. Microbiol.">
        <title>The Global Catalogue of Microorganisms (GCM) 10K type strain sequencing project: providing services to taxonomists for standard genome sequencing and annotation.</title>
        <authorList>
            <consortium name="The Broad Institute Genomics Platform"/>
            <consortium name="The Broad Institute Genome Sequencing Center for Infectious Disease"/>
            <person name="Wu L."/>
            <person name="Ma J."/>
        </authorList>
    </citation>
    <scope>NUCLEOTIDE SEQUENCE [LARGE SCALE GENOMIC DNA]</scope>
    <source>
        <strain evidence="2">ZS-22-S1</strain>
    </source>
</reference>
<evidence type="ECO:0000313" key="1">
    <source>
        <dbReference type="EMBL" id="MFC4854245.1"/>
    </source>
</evidence>
<keyword evidence="2" id="KW-1185">Reference proteome</keyword>
<comment type="caution">
    <text evidence="1">The sequence shown here is derived from an EMBL/GenBank/DDBJ whole genome shotgun (WGS) entry which is preliminary data.</text>
</comment>
<accession>A0ABV9S127</accession>
<evidence type="ECO:0000313" key="2">
    <source>
        <dbReference type="Proteomes" id="UP001595859"/>
    </source>
</evidence>
<dbReference type="Proteomes" id="UP001595859">
    <property type="component" value="Unassembled WGS sequence"/>
</dbReference>
<protein>
    <submittedName>
        <fullName evidence="1">Uncharacterized protein</fullName>
    </submittedName>
</protein>